<gene>
    <name evidence="1" type="ORF">J2S19_000331</name>
</gene>
<dbReference type="Gene3D" id="3.40.1410.10">
    <property type="entry name" value="Chorismate lyase-like"/>
    <property type="match status" value="1"/>
</dbReference>
<dbReference type="SUPFAM" id="SSF64288">
    <property type="entry name" value="Chorismate lyase-like"/>
    <property type="match status" value="1"/>
</dbReference>
<proteinExistence type="predicted"/>
<dbReference type="RefSeq" id="WP_307336188.1">
    <property type="nucleotide sequence ID" value="NZ_JAUSUD010000001.1"/>
</dbReference>
<comment type="caution">
    <text evidence="1">The sequence shown here is derived from an EMBL/GenBank/DDBJ whole genome shotgun (WGS) entry which is preliminary data.</text>
</comment>
<sequence>MITNVKKAEEIIIELLLVSQDRTTDILEIITNEKLQPKILKQMDASELLHKDKHSNSQLGAGILLRETCLYTSISQRLVSHNSGLICQDLVPSELYTGITEKKRGIGDLMASIKVATTRNIIECGYRENDKLTDIFGNRVTSHFEDTEALIPFKKYELTFNGHNQPGIYLLEYFNPQIVGS</sequence>
<keyword evidence="2" id="KW-1185">Reference proteome</keyword>
<reference evidence="1 2" key="1">
    <citation type="submission" date="2023-07" db="EMBL/GenBank/DDBJ databases">
        <title>Genomic Encyclopedia of Type Strains, Phase IV (KMG-IV): sequencing the most valuable type-strain genomes for metagenomic binning, comparative biology and taxonomic classification.</title>
        <authorList>
            <person name="Goeker M."/>
        </authorList>
    </citation>
    <scope>NUCLEOTIDE SEQUENCE [LARGE SCALE GENOMIC DNA]</scope>
    <source>
        <strain evidence="1 2">DSM 29005</strain>
    </source>
</reference>
<evidence type="ECO:0000313" key="2">
    <source>
        <dbReference type="Proteomes" id="UP001234495"/>
    </source>
</evidence>
<organism evidence="1 2">
    <name type="scientific">Metabacillus malikii</name>
    <dbReference type="NCBI Taxonomy" id="1504265"/>
    <lineage>
        <taxon>Bacteria</taxon>
        <taxon>Bacillati</taxon>
        <taxon>Bacillota</taxon>
        <taxon>Bacilli</taxon>
        <taxon>Bacillales</taxon>
        <taxon>Bacillaceae</taxon>
        <taxon>Metabacillus</taxon>
    </lineage>
</organism>
<evidence type="ECO:0000313" key="1">
    <source>
        <dbReference type="EMBL" id="MDQ0229081.1"/>
    </source>
</evidence>
<dbReference type="InterPro" id="IPR028978">
    <property type="entry name" value="Chorismate_lyase_/UTRA_dom_sf"/>
</dbReference>
<dbReference type="Proteomes" id="UP001234495">
    <property type="component" value="Unassembled WGS sequence"/>
</dbReference>
<dbReference type="EMBL" id="JAUSUD010000001">
    <property type="protein sequence ID" value="MDQ0229081.1"/>
    <property type="molecule type" value="Genomic_DNA"/>
</dbReference>
<evidence type="ECO:0008006" key="3">
    <source>
        <dbReference type="Google" id="ProtNLM"/>
    </source>
</evidence>
<accession>A0ABT9ZA09</accession>
<name>A0ABT9ZA09_9BACI</name>
<protein>
    <recommendedName>
        <fullName evidence="3">DUF98 domain-containing protein</fullName>
    </recommendedName>
</protein>